<dbReference type="Gene3D" id="3.40.50.150">
    <property type="entry name" value="Vaccinia Virus protein VP39"/>
    <property type="match status" value="1"/>
</dbReference>
<dbReference type="AlphaFoldDB" id="A0A1I5YXV6"/>
<evidence type="ECO:0000259" key="1">
    <source>
        <dbReference type="Pfam" id="PF06634"/>
    </source>
</evidence>
<evidence type="ECO:0000313" key="2">
    <source>
        <dbReference type="EMBL" id="SFQ49103.1"/>
    </source>
</evidence>
<keyword evidence="3" id="KW-1185">Reference proteome</keyword>
<proteinExistence type="predicted"/>
<accession>A0A1I5YXV6</accession>
<keyword evidence="2" id="KW-0808">Transferase</keyword>
<name>A0A1I5YXV6_HYMAR</name>
<keyword evidence="2" id="KW-0489">Methyltransferase</keyword>
<feature type="domain" description="DUF1156" evidence="1">
    <location>
        <begin position="10"/>
        <end position="80"/>
    </location>
</feature>
<dbReference type="SUPFAM" id="SSF53335">
    <property type="entry name" value="S-adenosyl-L-methionine-dependent methyltransferases"/>
    <property type="match status" value="1"/>
</dbReference>
<dbReference type="EMBL" id="FOXS01000003">
    <property type="protein sequence ID" value="SFQ49103.1"/>
    <property type="molecule type" value="Genomic_DNA"/>
</dbReference>
<reference evidence="3" key="1">
    <citation type="submission" date="2016-10" db="EMBL/GenBank/DDBJ databases">
        <authorList>
            <person name="Varghese N."/>
            <person name="Submissions S."/>
        </authorList>
    </citation>
    <scope>NUCLEOTIDE SEQUENCE [LARGE SCALE GENOMIC DNA]</scope>
    <source>
        <strain evidence="3">OR362-8,ATCC BAA-1266,JCM 13504</strain>
    </source>
</reference>
<dbReference type="Proteomes" id="UP000199029">
    <property type="component" value="Unassembled WGS sequence"/>
</dbReference>
<evidence type="ECO:0000313" key="3">
    <source>
        <dbReference type="Proteomes" id="UP000199029"/>
    </source>
</evidence>
<protein>
    <submittedName>
        <fullName evidence="2">Putative DNA methylase</fullName>
    </submittedName>
</protein>
<dbReference type="Pfam" id="PF06634">
    <property type="entry name" value="DUF1156"/>
    <property type="match status" value="1"/>
</dbReference>
<dbReference type="RefSeq" id="WP_092673509.1">
    <property type="nucleotide sequence ID" value="NZ_FOXS01000003.1"/>
</dbReference>
<dbReference type="InterPro" id="IPR009537">
    <property type="entry name" value="DUF1156"/>
</dbReference>
<dbReference type="InterPro" id="IPR029063">
    <property type="entry name" value="SAM-dependent_MTases_sf"/>
</dbReference>
<dbReference type="GO" id="GO:0008168">
    <property type="term" value="F:methyltransferase activity"/>
    <property type="evidence" value="ECO:0007669"/>
    <property type="project" value="UniProtKB-KW"/>
</dbReference>
<sequence length="925" mass="102857">MTKKLIETSIPLDIINDESAYDKMPGIGAHPKGLHHWWARLPLPAARAVLFASIVDDPSARPDEFPTPEACQEERDRLFGIIRRLCQKKIHLHQEAFREANAEIKRQCGNDLPTVLDPFAGGGSIPLEAMRLGLPALATDLNPVAVLINKVALEILPRWANQPPLNPDSAQRPGAPKQWHRARGMAEDLRYYGRRINEEVKRRIGQHYPKARVGNKEYNVITWLWARTVRCPNPVCSCQMPLVRSFVLSTKRSPRPYSEPIIERSANGNTITGYVVKYGEPAVKSTIARRGATCIACGQFMPLKDIRQFGLDNNGFQSQLLALVTDVGSGNGKQYLSPNKEQEQIAASVPNSWEPDVDLPDSPRWFSPPLYGLTTYAQLFTKRQLLSLNTLNEAITSVITELKNSGAPSEYCKALHFAFTVTINRLADFNCSLSSWKSSGEQQMHLFTRQAIPMVWDYTEANILEPKAISWLNAIDITAESIETVLSDISTAQNAKQQNAATHEFAQPTYLISTDPPYYDNIGYSDLSDFFYVWLRHGLQEQYPDLLRTVLVPKMEELVAAEARYGGKAAAKEHFETGFRAAFGAFRKGMDPRFPLTVYYAFKQSEDADADNSPKIGDDLFAEEAVTLTTGWETLLAGLVTSGFQITATWPVKASQKWRMVAMGTNALTSYIVLACRPRPEDAPTATRREFAQRLRRELPAAIEILQASNLAPVDLAQAAIGPGIAIFSRYAQVLEQSGKPMRMKTALALVNQALAEVLVEQEGDFDAETRWALAWYADHQFESGDFGKANQLAGSKNTAVNALTQTGIVRSGGGRVKLLAREELAADWDPTHDSRTVVWEITQHLIKRLQAKGEEGAARLYRLLDGRASAARELAYGLFTLCERKGWSQEALAYNSLVLAWNGILAQSQQLPKAEAGEQGRLDL</sequence>
<organism evidence="2 3">
    <name type="scientific">Hymenobacter arizonensis</name>
    <name type="common">Siccationidurans arizonensis</name>
    <dbReference type="NCBI Taxonomy" id="1227077"/>
    <lineage>
        <taxon>Bacteria</taxon>
        <taxon>Pseudomonadati</taxon>
        <taxon>Bacteroidota</taxon>
        <taxon>Cytophagia</taxon>
        <taxon>Cytophagales</taxon>
        <taxon>Hymenobacteraceae</taxon>
        <taxon>Hymenobacter</taxon>
    </lineage>
</organism>
<gene>
    <name evidence="2" type="ORF">SAMN04515668_2531</name>
</gene>
<dbReference type="OrthoDB" id="9800801at2"/>
<dbReference type="GO" id="GO:0032259">
    <property type="term" value="P:methylation"/>
    <property type="evidence" value="ECO:0007669"/>
    <property type="project" value="UniProtKB-KW"/>
</dbReference>
<dbReference type="STRING" id="1227077.SAMN04515668_2531"/>